<dbReference type="InterPro" id="IPR036134">
    <property type="entry name" value="Crypto/Photolyase_FAD-like_sf"/>
</dbReference>
<gene>
    <name evidence="1" type="ORF">ACFQZ8_31410</name>
</gene>
<dbReference type="EMBL" id="JBHTHM010002790">
    <property type="protein sequence ID" value="MFD0788445.1"/>
    <property type="molecule type" value="Genomic_DNA"/>
</dbReference>
<dbReference type="PANTHER" id="PTHR38657:SF1">
    <property type="entry name" value="SLR1343 PROTEIN"/>
    <property type="match status" value="1"/>
</dbReference>
<dbReference type="Gene3D" id="1.10.579.10">
    <property type="entry name" value="DNA Cyclobutane Dipyrimidine Photolyase, subunit A, domain 3"/>
    <property type="match status" value="1"/>
</dbReference>
<organism evidence="1 2">
    <name type="scientific">Micromonospora azadirachtae</name>
    <dbReference type="NCBI Taxonomy" id="1970735"/>
    <lineage>
        <taxon>Bacteria</taxon>
        <taxon>Bacillati</taxon>
        <taxon>Actinomycetota</taxon>
        <taxon>Actinomycetes</taxon>
        <taxon>Micromonosporales</taxon>
        <taxon>Micromonosporaceae</taxon>
        <taxon>Micromonospora</taxon>
    </lineage>
</organism>
<dbReference type="SUPFAM" id="SSF48173">
    <property type="entry name" value="Cryptochrome/photolyase FAD-binding domain"/>
    <property type="match status" value="1"/>
</dbReference>
<reference evidence="2" key="1">
    <citation type="journal article" date="2019" name="Int. J. Syst. Evol. Microbiol.">
        <title>The Global Catalogue of Microorganisms (GCM) 10K type strain sequencing project: providing services to taxonomists for standard genome sequencing and annotation.</title>
        <authorList>
            <consortium name="The Broad Institute Genomics Platform"/>
            <consortium name="The Broad Institute Genome Sequencing Center for Infectious Disease"/>
            <person name="Wu L."/>
            <person name="Ma J."/>
        </authorList>
    </citation>
    <scope>NUCLEOTIDE SEQUENCE [LARGE SCALE GENOMIC DNA]</scope>
    <source>
        <strain evidence="2">JCM 32148</strain>
    </source>
</reference>
<dbReference type="Proteomes" id="UP001597053">
    <property type="component" value="Unassembled WGS sequence"/>
</dbReference>
<evidence type="ECO:0000313" key="2">
    <source>
        <dbReference type="Proteomes" id="UP001597053"/>
    </source>
</evidence>
<comment type="caution">
    <text evidence="1">The sequence shown here is derived from an EMBL/GenBank/DDBJ whole genome shotgun (WGS) entry which is preliminary data.</text>
</comment>
<keyword evidence="2" id="KW-1185">Reference proteome</keyword>
<dbReference type="PANTHER" id="PTHR38657">
    <property type="entry name" value="SLR1343 PROTEIN"/>
    <property type="match status" value="1"/>
</dbReference>
<accession>A0ABW3AC29</accession>
<proteinExistence type="predicted"/>
<evidence type="ECO:0000313" key="1">
    <source>
        <dbReference type="EMBL" id="MFD0788445.1"/>
    </source>
</evidence>
<sequence>LHATEPLPHWFAELDADAVEARCLADVLATVRDTGFTHHGPRLLVLGNYALQRGWRPAELVDWFRRSFVDGADWVMNATVLGMSHYAQPSPVETRPYAVDGTYIDEISDYCAGCRYAPERALGELACPYTGGFEMFLHRNRGRLVDDSRLAAELLRRDEPEHRDAVLAQEEKRGGTAP</sequence>
<protein>
    <submittedName>
        <fullName evidence="1">Cryptochrome/photolyase family protein</fullName>
    </submittedName>
</protein>
<name>A0ABW3AC29_9ACTN</name>
<dbReference type="InterPro" id="IPR052551">
    <property type="entry name" value="UV-DNA_repair_photolyase"/>
</dbReference>
<feature type="non-terminal residue" evidence="1">
    <location>
        <position position="1"/>
    </location>
</feature>